<evidence type="ECO:0000313" key="7">
    <source>
        <dbReference type="EMBL" id="MBM0108352.1"/>
    </source>
</evidence>
<accession>A0ABS1X555</accession>
<dbReference type="InterPro" id="IPR002797">
    <property type="entry name" value="Polysacc_synth"/>
</dbReference>
<keyword evidence="8" id="KW-1185">Reference proteome</keyword>
<gene>
    <name evidence="7" type="ORF">JM946_26775</name>
</gene>
<reference evidence="7 8" key="1">
    <citation type="journal article" date="2021" name="Int. J. Syst. Evol. Microbiol.">
        <title>Steroidobacter gossypii sp. nov., isolated from soil of cotton cropping field.</title>
        <authorList>
            <person name="Huang R."/>
            <person name="Yang S."/>
            <person name="Zhen C."/>
            <person name="Liu W."/>
        </authorList>
    </citation>
    <scope>NUCLEOTIDE SEQUENCE [LARGE SCALE GENOMIC DNA]</scope>
    <source>
        <strain evidence="7 8">S1-65</strain>
    </source>
</reference>
<dbReference type="PANTHER" id="PTHR30250:SF11">
    <property type="entry name" value="O-ANTIGEN TRANSPORTER-RELATED"/>
    <property type="match status" value="1"/>
</dbReference>
<dbReference type="InterPro" id="IPR050833">
    <property type="entry name" value="Poly_Biosynth_Transport"/>
</dbReference>
<feature type="transmembrane region" description="Helical" evidence="6">
    <location>
        <begin position="394"/>
        <end position="416"/>
    </location>
</feature>
<feature type="transmembrane region" description="Helical" evidence="6">
    <location>
        <begin position="89"/>
        <end position="113"/>
    </location>
</feature>
<evidence type="ECO:0000256" key="5">
    <source>
        <dbReference type="ARBA" id="ARBA00023136"/>
    </source>
</evidence>
<comment type="subcellular location">
    <subcellularLocation>
        <location evidence="1">Cell membrane</location>
        <topology evidence="1">Multi-pass membrane protein</topology>
    </subcellularLocation>
</comment>
<dbReference type="PANTHER" id="PTHR30250">
    <property type="entry name" value="PST FAMILY PREDICTED COLANIC ACID TRANSPORTER"/>
    <property type="match status" value="1"/>
</dbReference>
<evidence type="ECO:0000256" key="4">
    <source>
        <dbReference type="ARBA" id="ARBA00022989"/>
    </source>
</evidence>
<name>A0ABS1X555_9GAMM</name>
<evidence type="ECO:0000313" key="8">
    <source>
        <dbReference type="Proteomes" id="UP000661077"/>
    </source>
</evidence>
<dbReference type="Proteomes" id="UP000661077">
    <property type="component" value="Unassembled WGS sequence"/>
</dbReference>
<evidence type="ECO:0000256" key="2">
    <source>
        <dbReference type="ARBA" id="ARBA00022475"/>
    </source>
</evidence>
<keyword evidence="2" id="KW-1003">Cell membrane</keyword>
<feature type="transmembrane region" description="Helical" evidence="6">
    <location>
        <begin position="18"/>
        <end position="39"/>
    </location>
</feature>
<sequence length="426" mass="44983">MNSTASEPSLGRRTGRNAIALLACRVGADLLNFLLFLAVSRTFGPEGTGEYGYGFALAGLVYYAATLGIDEYGVREYGRLPSERRPALIANLLGAQVCIALLVIVVLLGYLWITKPSPQLLAIIVSMTIYQLGAAFSATLFVPAMAEQRMLPPAVINLLGRGSAFVITGVLILVFHWSLYAASAAFAGGGLLMFVLALRSAASFKAHLRPNLTRQVVFDGARTLWSFAATGLLGQLLNRIGVIALSLQVGEAAAGIYTTGLKLVEVACLPLVFIGVAAYPRLCQAFADPAGFQRLTRQALMIGFGLALVLAVAMYLAVPPLLVPVLGERFAGAEAIIAAMAAIVLAQGIEIVLGRLMLSANLNVARAIRIALGTVVCVLLTVGLTPLFGIEATIAALVCSYLLVDLLYFGNLFGALRRTSRTPEPV</sequence>
<feature type="transmembrane region" description="Helical" evidence="6">
    <location>
        <begin position="154"/>
        <end position="175"/>
    </location>
</feature>
<organism evidence="7 8">
    <name type="scientific">Steroidobacter gossypii</name>
    <dbReference type="NCBI Taxonomy" id="2805490"/>
    <lineage>
        <taxon>Bacteria</taxon>
        <taxon>Pseudomonadati</taxon>
        <taxon>Pseudomonadota</taxon>
        <taxon>Gammaproteobacteria</taxon>
        <taxon>Steroidobacterales</taxon>
        <taxon>Steroidobacteraceae</taxon>
        <taxon>Steroidobacter</taxon>
    </lineage>
</organism>
<feature type="transmembrane region" description="Helical" evidence="6">
    <location>
        <begin position="300"/>
        <end position="323"/>
    </location>
</feature>
<feature type="transmembrane region" description="Helical" evidence="6">
    <location>
        <begin position="259"/>
        <end position="279"/>
    </location>
</feature>
<feature type="transmembrane region" description="Helical" evidence="6">
    <location>
        <begin position="335"/>
        <end position="358"/>
    </location>
</feature>
<keyword evidence="3 6" id="KW-0812">Transmembrane</keyword>
<feature type="transmembrane region" description="Helical" evidence="6">
    <location>
        <begin position="51"/>
        <end position="69"/>
    </location>
</feature>
<dbReference type="Pfam" id="PF01943">
    <property type="entry name" value="Polysacc_synt"/>
    <property type="match status" value="1"/>
</dbReference>
<feature type="transmembrane region" description="Helical" evidence="6">
    <location>
        <begin position="223"/>
        <end position="247"/>
    </location>
</feature>
<keyword evidence="5 6" id="KW-0472">Membrane</keyword>
<evidence type="ECO:0000256" key="3">
    <source>
        <dbReference type="ARBA" id="ARBA00022692"/>
    </source>
</evidence>
<feature type="transmembrane region" description="Helical" evidence="6">
    <location>
        <begin position="119"/>
        <end position="142"/>
    </location>
</feature>
<evidence type="ECO:0000256" key="6">
    <source>
        <dbReference type="SAM" id="Phobius"/>
    </source>
</evidence>
<protein>
    <submittedName>
        <fullName evidence="7">Oligosaccharide flippase family protein</fullName>
    </submittedName>
</protein>
<feature type="transmembrane region" description="Helical" evidence="6">
    <location>
        <begin position="181"/>
        <end position="202"/>
    </location>
</feature>
<dbReference type="RefSeq" id="WP_203170520.1">
    <property type="nucleotide sequence ID" value="NZ_JAEVLS010000008.1"/>
</dbReference>
<dbReference type="EMBL" id="JAEVLS010000008">
    <property type="protein sequence ID" value="MBM0108352.1"/>
    <property type="molecule type" value="Genomic_DNA"/>
</dbReference>
<proteinExistence type="predicted"/>
<evidence type="ECO:0000256" key="1">
    <source>
        <dbReference type="ARBA" id="ARBA00004651"/>
    </source>
</evidence>
<comment type="caution">
    <text evidence="7">The sequence shown here is derived from an EMBL/GenBank/DDBJ whole genome shotgun (WGS) entry which is preliminary data.</text>
</comment>
<keyword evidence="4 6" id="KW-1133">Transmembrane helix</keyword>
<feature type="transmembrane region" description="Helical" evidence="6">
    <location>
        <begin position="370"/>
        <end position="388"/>
    </location>
</feature>